<sequence length="146" mass="15737">MDTLVDSSHLGPVHQGIQHAIGYASNSSNNELGAALDCQTIPEFLALRRGGLINPLAPLERTMPFPSARPIFRPDPDDNPQSQLPSASSSGDEYTDSGGQPDSQSQLWNVDLDLEAGYLDHNLRSKTANPLGGTPRSKLVLVRARH</sequence>
<reference evidence="3" key="1">
    <citation type="journal article" date="2014" name="Genome Announc.">
        <title>Draft genome sequence of the plant-pathogenic soil fungus Rhizoctonia solani anastomosis group 3 strain Rhs1AP.</title>
        <authorList>
            <person name="Cubeta M.A."/>
            <person name="Thomas E."/>
            <person name="Dean R.A."/>
            <person name="Jabaji S."/>
            <person name="Neate S.M."/>
            <person name="Tavantzis S."/>
            <person name="Toda T."/>
            <person name="Vilgalys R."/>
            <person name="Bharathan N."/>
            <person name="Fedorova-Abrams N."/>
            <person name="Pakala S.B."/>
            <person name="Pakala S.M."/>
            <person name="Zafar N."/>
            <person name="Joardar V."/>
            <person name="Losada L."/>
            <person name="Nierman W.C."/>
        </authorList>
    </citation>
    <scope>NUCLEOTIDE SEQUENCE [LARGE SCALE GENOMIC DNA]</scope>
    <source>
        <strain evidence="3">AG-3</strain>
    </source>
</reference>
<accession>X8JSS5</accession>
<dbReference type="EMBL" id="JATN01000299">
    <property type="protein sequence ID" value="EUC66995.1"/>
    <property type="molecule type" value="Genomic_DNA"/>
</dbReference>
<evidence type="ECO:0000256" key="1">
    <source>
        <dbReference type="SAM" id="MobiDB-lite"/>
    </source>
</evidence>
<name>X8JSS5_9AGAM</name>
<feature type="compositionally biased region" description="Polar residues" evidence="1">
    <location>
        <begin position="79"/>
        <end position="108"/>
    </location>
</feature>
<evidence type="ECO:0000313" key="3">
    <source>
        <dbReference type="Proteomes" id="UP000030108"/>
    </source>
</evidence>
<gene>
    <name evidence="2" type="ORF">RSOL_520410</name>
</gene>
<dbReference type="AlphaFoldDB" id="X8JSS5"/>
<dbReference type="OrthoDB" id="10538530at2759"/>
<evidence type="ECO:0000313" key="2">
    <source>
        <dbReference type="EMBL" id="EUC66995.1"/>
    </source>
</evidence>
<comment type="caution">
    <text evidence="2">The sequence shown here is derived from an EMBL/GenBank/DDBJ whole genome shotgun (WGS) entry which is preliminary data.</text>
</comment>
<feature type="region of interest" description="Disordered" evidence="1">
    <location>
        <begin position="124"/>
        <end position="146"/>
    </location>
</feature>
<protein>
    <submittedName>
        <fullName evidence="2">Uncharacterized protein</fullName>
    </submittedName>
</protein>
<dbReference type="Proteomes" id="UP000030108">
    <property type="component" value="Unassembled WGS sequence"/>
</dbReference>
<proteinExistence type="predicted"/>
<feature type="non-terminal residue" evidence="2">
    <location>
        <position position="146"/>
    </location>
</feature>
<feature type="region of interest" description="Disordered" evidence="1">
    <location>
        <begin position="57"/>
        <end position="109"/>
    </location>
</feature>
<organism evidence="2 3">
    <name type="scientific">Rhizoctonia solani AG-3 Rhs1AP</name>
    <dbReference type="NCBI Taxonomy" id="1086054"/>
    <lineage>
        <taxon>Eukaryota</taxon>
        <taxon>Fungi</taxon>
        <taxon>Dikarya</taxon>
        <taxon>Basidiomycota</taxon>
        <taxon>Agaricomycotina</taxon>
        <taxon>Agaricomycetes</taxon>
        <taxon>Cantharellales</taxon>
        <taxon>Ceratobasidiaceae</taxon>
        <taxon>Rhizoctonia</taxon>
    </lineage>
</organism>